<organism evidence="1">
    <name type="scientific">marine sediment metagenome</name>
    <dbReference type="NCBI Taxonomy" id="412755"/>
    <lineage>
        <taxon>unclassified sequences</taxon>
        <taxon>metagenomes</taxon>
        <taxon>ecological metagenomes</taxon>
    </lineage>
</organism>
<comment type="caution">
    <text evidence="1">The sequence shown here is derived from an EMBL/GenBank/DDBJ whole genome shotgun (WGS) entry which is preliminary data.</text>
</comment>
<evidence type="ECO:0000313" key="1">
    <source>
        <dbReference type="EMBL" id="KKL10995.1"/>
    </source>
</evidence>
<reference evidence="1" key="1">
    <citation type="journal article" date="2015" name="Nature">
        <title>Complex archaea that bridge the gap between prokaryotes and eukaryotes.</title>
        <authorList>
            <person name="Spang A."/>
            <person name="Saw J.H."/>
            <person name="Jorgensen S.L."/>
            <person name="Zaremba-Niedzwiedzka K."/>
            <person name="Martijn J."/>
            <person name="Lind A.E."/>
            <person name="van Eijk R."/>
            <person name="Schleper C."/>
            <person name="Guy L."/>
            <person name="Ettema T.J."/>
        </authorList>
    </citation>
    <scope>NUCLEOTIDE SEQUENCE</scope>
</reference>
<sequence>MESEFSLGLIGDPLPTLGGSTRVRYLVSDAISEQAKTRQKEGRPDKAGLLRYIASQIRIGRPPSKKSMKKAKKDIEAVREAIVDGVAIGDYSIYRRA</sequence>
<proteinExistence type="predicted"/>
<accession>A0A0F9ANL8</accession>
<gene>
    <name evidence="1" type="ORF">LCGC14_2550250</name>
</gene>
<protein>
    <submittedName>
        <fullName evidence="1">Uncharacterized protein</fullName>
    </submittedName>
</protein>
<name>A0A0F9ANL8_9ZZZZ</name>
<dbReference type="AlphaFoldDB" id="A0A0F9ANL8"/>
<dbReference type="EMBL" id="LAZR01041834">
    <property type="protein sequence ID" value="KKL10995.1"/>
    <property type="molecule type" value="Genomic_DNA"/>
</dbReference>